<dbReference type="GO" id="GO:0006289">
    <property type="term" value="P:nucleotide-excision repair"/>
    <property type="evidence" value="ECO:0007669"/>
    <property type="project" value="UniProtKB-UniRule"/>
</dbReference>
<proteinExistence type="inferred from homology"/>
<feature type="compositionally biased region" description="Polar residues" evidence="2">
    <location>
        <begin position="56"/>
        <end position="76"/>
    </location>
</feature>
<dbReference type="GO" id="GO:0005634">
    <property type="term" value="C:nucleus"/>
    <property type="evidence" value="ECO:0007669"/>
    <property type="project" value="UniProtKB-SubCell"/>
</dbReference>
<dbReference type="InterPro" id="IPR004806">
    <property type="entry name" value="Rad23"/>
</dbReference>
<evidence type="ECO:0000313" key="5">
    <source>
        <dbReference type="Proteomes" id="UP000008312"/>
    </source>
</evidence>
<dbReference type="SUPFAM" id="SSF46934">
    <property type="entry name" value="UBA-like"/>
    <property type="match status" value="1"/>
</dbReference>
<comment type="similarity">
    <text evidence="1">Belongs to the RAD23 family.</text>
</comment>
<name>D8M2R4_BLAHO</name>
<dbReference type="AlphaFoldDB" id="D8M2R4"/>
<dbReference type="Gene3D" id="1.10.8.10">
    <property type="entry name" value="DNA helicase RuvA subunit, C-terminal domain"/>
    <property type="match status" value="1"/>
</dbReference>
<feature type="region of interest" description="Disordered" evidence="2">
    <location>
        <begin position="43"/>
        <end position="104"/>
    </location>
</feature>
<protein>
    <recommendedName>
        <fullName evidence="1">UV excision repair protein RAD23</fullName>
    </recommendedName>
</protein>
<dbReference type="RefSeq" id="XP_012896685.1">
    <property type="nucleotide sequence ID" value="XM_013041231.1"/>
</dbReference>
<keyword evidence="1" id="KW-0234">DNA repair</keyword>
<dbReference type="InterPro" id="IPR015940">
    <property type="entry name" value="UBA"/>
</dbReference>
<keyword evidence="1" id="KW-0227">DNA damage</keyword>
<evidence type="ECO:0000313" key="4">
    <source>
        <dbReference type="EMBL" id="CBK22637.2"/>
    </source>
</evidence>
<comment type="subcellular location">
    <subcellularLocation>
        <location evidence="1">Nucleus</location>
    </subcellularLocation>
    <subcellularLocation>
        <location evidence="1">Cytoplasm</location>
    </subcellularLocation>
</comment>
<feature type="domain" description="UBA" evidence="3">
    <location>
        <begin position="215"/>
        <end position="255"/>
    </location>
</feature>
<evidence type="ECO:0000256" key="1">
    <source>
        <dbReference type="RuleBase" id="RU367049"/>
    </source>
</evidence>
<dbReference type="OrthoDB" id="419317at2759"/>
<dbReference type="GO" id="GO:0043130">
    <property type="term" value="F:ubiquitin binding"/>
    <property type="evidence" value="ECO:0007669"/>
    <property type="project" value="UniProtKB-UniRule"/>
</dbReference>
<dbReference type="InParanoid" id="D8M2R4"/>
<dbReference type="EMBL" id="FN668650">
    <property type="protein sequence ID" value="CBK22637.2"/>
    <property type="molecule type" value="Genomic_DNA"/>
</dbReference>
<evidence type="ECO:0000256" key="2">
    <source>
        <dbReference type="SAM" id="MobiDB-lite"/>
    </source>
</evidence>
<dbReference type="GO" id="GO:0031593">
    <property type="term" value="F:polyubiquitin modification-dependent protein binding"/>
    <property type="evidence" value="ECO:0007669"/>
    <property type="project" value="UniProtKB-UniRule"/>
</dbReference>
<dbReference type="CDD" id="cd14281">
    <property type="entry name" value="UBA2_Rad23_like"/>
    <property type="match status" value="1"/>
</dbReference>
<dbReference type="GO" id="GO:0043161">
    <property type="term" value="P:proteasome-mediated ubiquitin-dependent protein catabolic process"/>
    <property type="evidence" value="ECO:0007669"/>
    <property type="project" value="UniProtKB-UniRule"/>
</dbReference>
<dbReference type="InterPro" id="IPR009060">
    <property type="entry name" value="UBA-like_sf"/>
</dbReference>
<reference evidence="4" key="1">
    <citation type="submission" date="2010-02" db="EMBL/GenBank/DDBJ databases">
        <title>Sequencing and annotation of the Blastocystis hominis genome.</title>
        <authorList>
            <person name="Wincker P."/>
        </authorList>
    </citation>
    <scope>NUCLEOTIDE SEQUENCE</scope>
    <source>
        <strain evidence="4">Singapore isolate B</strain>
    </source>
</reference>
<gene>
    <name evidence="4" type="ORF">GSBLH_T00006486001</name>
</gene>
<dbReference type="GeneID" id="24922610"/>
<sequence>MNQCSEQLGKPLECINLVLYIFRGRPLKPTELLTDRNITENGKIVGVLRPTPPSSSQPQKNEAASKTPTQSVSEQKPSSPVVQAPSVASRAPTTFPRPEDSIQSDHPVAQLMRDRIQSAFADNSLSSFSTNADTTDGMSDEAYAMQQLGLAEYREALEECVRFPIRVQRFLSLISEKDERLYNIIQNNRELLADYIMKLEPAPRQPRGNQVVLEQKDMDCIRQLMDLGFSQQESTIAYLSCDRNMELAASFLFENQ</sequence>
<evidence type="ECO:0000259" key="3">
    <source>
        <dbReference type="PROSITE" id="PS50030"/>
    </source>
</evidence>
<keyword evidence="1" id="KW-0539">Nucleus</keyword>
<keyword evidence="1" id="KW-0963">Cytoplasm</keyword>
<dbReference type="GO" id="GO:0005737">
    <property type="term" value="C:cytoplasm"/>
    <property type="evidence" value="ECO:0007669"/>
    <property type="project" value="UniProtKB-SubCell"/>
</dbReference>
<comment type="function">
    <text evidence="1">Multiubiquitin chain receptor involved in modulation of proteasomal degradation. Involved in nucleotide excision repair.</text>
</comment>
<dbReference type="Proteomes" id="UP000008312">
    <property type="component" value="Unassembled WGS sequence"/>
</dbReference>
<dbReference type="PRINTS" id="PR01839">
    <property type="entry name" value="RAD23PROTEIN"/>
</dbReference>
<feature type="compositionally biased region" description="Low complexity" evidence="2">
    <location>
        <begin position="77"/>
        <end position="92"/>
    </location>
</feature>
<accession>D8M2R4</accession>
<dbReference type="GO" id="GO:0003684">
    <property type="term" value="F:damaged DNA binding"/>
    <property type="evidence" value="ECO:0007669"/>
    <property type="project" value="UniProtKB-UniRule"/>
</dbReference>
<dbReference type="PROSITE" id="PS50030">
    <property type="entry name" value="UBA"/>
    <property type="match status" value="1"/>
</dbReference>
<organism evidence="4">
    <name type="scientific">Blastocystis hominis</name>
    <dbReference type="NCBI Taxonomy" id="12968"/>
    <lineage>
        <taxon>Eukaryota</taxon>
        <taxon>Sar</taxon>
        <taxon>Stramenopiles</taxon>
        <taxon>Bigyra</taxon>
        <taxon>Opalozoa</taxon>
        <taxon>Opalinata</taxon>
        <taxon>Blastocystidae</taxon>
        <taxon>Blastocystis</taxon>
    </lineage>
</organism>
<keyword evidence="5" id="KW-1185">Reference proteome</keyword>